<comment type="function">
    <text evidence="3">Part of the endoplasmic reticulum membrane protein complex (EMC) that enables the energy-independent insertion into endoplasmic reticulum membranes of newly synthesized membrane proteins.</text>
</comment>
<protein>
    <recommendedName>
        <fullName evidence="3">ER membrane protein complex subunit 2</fullName>
    </recommendedName>
</protein>
<evidence type="ECO:0000256" key="3">
    <source>
        <dbReference type="RuleBase" id="RU367091"/>
    </source>
</evidence>
<keyword evidence="2" id="KW-0802">TPR repeat</keyword>
<keyword evidence="4" id="KW-1133">Transmembrane helix</keyword>
<dbReference type="Proteomes" id="UP000887563">
    <property type="component" value="Unplaced"/>
</dbReference>
<accession>A0A914NX45</accession>
<reference evidence="6" key="1">
    <citation type="submission" date="2022-11" db="UniProtKB">
        <authorList>
            <consortium name="WormBaseParasite"/>
        </authorList>
    </citation>
    <scope>IDENTIFICATION</scope>
</reference>
<dbReference type="WBParaSite" id="Minc3s12040g45320">
    <property type="protein sequence ID" value="Minc3s12040g45320"/>
    <property type="gene ID" value="Minc3s12040g45320"/>
</dbReference>
<dbReference type="InterPro" id="IPR039856">
    <property type="entry name" value="EMC2-like"/>
</dbReference>
<dbReference type="SUPFAM" id="SSF48452">
    <property type="entry name" value="TPR-like"/>
    <property type="match status" value="1"/>
</dbReference>
<organism evidence="5 6">
    <name type="scientific">Meloidogyne incognita</name>
    <name type="common">Southern root-knot nematode worm</name>
    <name type="synonym">Oxyuris incognita</name>
    <dbReference type="NCBI Taxonomy" id="6306"/>
    <lineage>
        <taxon>Eukaryota</taxon>
        <taxon>Metazoa</taxon>
        <taxon>Ecdysozoa</taxon>
        <taxon>Nematoda</taxon>
        <taxon>Chromadorea</taxon>
        <taxon>Rhabditida</taxon>
        <taxon>Tylenchina</taxon>
        <taxon>Tylenchomorpha</taxon>
        <taxon>Tylenchoidea</taxon>
        <taxon>Meloidogynidae</taxon>
        <taxon>Meloidogyninae</taxon>
        <taxon>Meloidogyne</taxon>
        <taxon>Meloidogyne incognita group</taxon>
    </lineage>
</organism>
<comment type="subunit">
    <text evidence="3">Component of the ER membrane protein complex (EMC).</text>
</comment>
<dbReference type="InterPro" id="IPR011990">
    <property type="entry name" value="TPR-like_helical_dom_sf"/>
</dbReference>
<dbReference type="Gene3D" id="1.25.40.10">
    <property type="entry name" value="Tetratricopeptide repeat domain"/>
    <property type="match status" value="1"/>
</dbReference>
<dbReference type="GO" id="GO:0072546">
    <property type="term" value="C:EMC complex"/>
    <property type="evidence" value="ECO:0007669"/>
    <property type="project" value="UniProtKB-UniRule"/>
</dbReference>
<evidence type="ECO:0000256" key="1">
    <source>
        <dbReference type="ARBA" id="ARBA00010361"/>
    </source>
</evidence>
<dbReference type="AlphaFoldDB" id="A0A914NX45"/>
<evidence type="ECO:0000313" key="5">
    <source>
        <dbReference type="Proteomes" id="UP000887563"/>
    </source>
</evidence>
<keyword evidence="4" id="KW-0812">Transmembrane</keyword>
<evidence type="ECO:0000256" key="4">
    <source>
        <dbReference type="SAM" id="Phobius"/>
    </source>
</evidence>
<sequence length="113" mass="13350">MSYEEASSTLKKWREEHSRRSEDVVEIWEFVFESILCCFWVMNFWVVFGTAIAALDQARHDLAIDCIQQLHQQFPKSMRVTKLQAMRLEAIGNYEDADKLYEKLIEADETNQV</sequence>
<comment type="similarity">
    <text evidence="1 3">Belongs to the EMC2 family.</text>
</comment>
<name>A0A914NX45_MELIC</name>
<evidence type="ECO:0000313" key="6">
    <source>
        <dbReference type="WBParaSite" id="Minc3s12040g45320"/>
    </source>
</evidence>
<comment type="subcellular location">
    <subcellularLocation>
        <location evidence="3">Endoplasmic reticulum membrane</location>
        <topology evidence="3">Peripheral membrane protein</topology>
        <orientation evidence="3">Cytoplasmic side</orientation>
    </subcellularLocation>
</comment>
<proteinExistence type="inferred from homology"/>
<keyword evidence="5" id="KW-1185">Reference proteome</keyword>
<keyword evidence="3 4" id="KW-0472">Membrane</keyword>
<evidence type="ECO:0000256" key="2">
    <source>
        <dbReference type="ARBA" id="ARBA00022803"/>
    </source>
</evidence>
<keyword evidence="3" id="KW-0256">Endoplasmic reticulum</keyword>
<dbReference type="PANTHER" id="PTHR12760">
    <property type="entry name" value="TETRATRICOPEPTIDE REPEAT PROTEIN"/>
    <property type="match status" value="1"/>
</dbReference>
<feature type="transmembrane region" description="Helical" evidence="4">
    <location>
        <begin position="30"/>
        <end position="55"/>
    </location>
</feature>